<dbReference type="InterPro" id="IPR009750">
    <property type="entry name" value="DUF1317"/>
</dbReference>
<sequence>MEMKHNHDDIQVGRVYCPYSTFHSGWLTPGGKITKNPFTAYNAAEEKNNYLKSLEDELNKNKDDYMYGEKFNGDPCPQGHTLRYVSNGSCTECQKHKDKKRKKEKRESKNKVYLDDFTHSVFIIGNPERCKNQSV</sequence>
<dbReference type="Pfam" id="PF07026">
    <property type="entry name" value="DUF1317"/>
    <property type="match status" value="1"/>
</dbReference>
<dbReference type="Proteomes" id="UP000002514">
    <property type="component" value="Chromosome"/>
</dbReference>
<dbReference type="EMBL" id="BX571868">
    <property type="protein sequence ID" value="CAE15311.1"/>
    <property type="molecule type" value="Genomic_DNA"/>
</dbReference>
<dbReference type="STRING" id="243265.plu2937"/>
<dbReference type="KEGG" id="plu:plu2937"/>
<protein>
    <submittedName>
        <fullName evidence="1">Photorhabdus luminescens subsp. laumondii TTO1 complete genome segment 10/17</fullName>
    </submittedName>
</protein>
<reference evidence="2" key="1">
    <citation type="journal article" date="2003" name="Nat. Biotechnol.">
        <title>The genome sequence of the entomopathogenic bacterium Photorhabdus luminescens.</title>
        <authorList>
            <person name="Duchaud E."/>
            <person name="Rusniok C."/>
            <person name="Frangeul L."/>
            <person name="Buchrieser C."/>
            <person name="Givaudan A."/>
            <person name="Taourit S."/>
            <person name="Bocs S."/>
            <person name="Boursaux-Eude C."/>
            <person name="Chandler M."/>
            <person name="Charles J.-F."/>
            <person name="Dassa E."/>
            <person name="Derose R."/>
            <person name="Derzelle S."/>
            <person name="Freyssinet G."/>
            <person name="Gaudriault S."/>
            <person name="Medigue C."/>
            <person name="Lanois A."/>
            <person name="Powell K."/>
            <person name="Siguier P."/>
            <person name="Vincent R."/>
            <person name="Wingate V."/>
            <person name="Zouine M."/>
            <person name="Glaser P."/>
            <person name="Boemare N."/>
            <person name="Danchin A."/>
            <person name="Kunst F."/>
        </authorList>
    </citation>
    <scope>NUCLEOTIDE SEQUENCE [LARGE SCALE GENOMIC DNA]</scope>
    <source>
        <strain evidence="2">DSM 15139 / CIP 105565 / TT01</strain>
    </source>
</reference>
<evidence type="ECO:0000313" key="2">
    <source>
        <dbReference type="Proteomes" id="UP000002514"/>
    </source>
</evidence>
<keyword evidence="2" id="KW-1185">Reference proteome</keyword>
<name>Q7N2Y6_PHOLL</name>
<gene>
    <name evidence="1" type="ordered locus">plu2937</name>
</gene>
<evidence type="ECO:0000313" key="1">
    <source>
        <dbReference type="EMBL" id="CAE15311.1"/>
    </source>
</evidence>
<organism evidence="1 2">
    <name type="scientific">Photorhabdus laumondii subsp. laumondii (strain DSM 15139 / CIP 105565 / TT01)</name>
    <name type="common">Photorhabdus luminescens subsp. laumondii</name>
    <dbReference type="NCBI Taxonomy" id="243265"/>
    <lineage>
        <taxon>Bacteria</taxon>
        <taxon>Pseudomonadati</taxon>
        <taxon>Pseudomonadota</taxon>
        <taxon>Gammaproteobacteria</taxon>
        <taxon>Enterobacterales</taxon>
        <taxon>Morganellaceae</taxon>
        <taxon>Photorhabdus</taxon>
    </lineage>
</organism>
<proteinExistence type="predicted"/>
<accession>Q7N2Y6</accession>
<dbReference type="HOGENOM" id="CLU_1883814_0_0_6"/>
<dbReference type="AlphaFoldDB" id="Q7N2Y6"/>